<dbReference type="EMBL" id="GEEE01002725">
    <property type="protein sequence ID" value="JAP60500.1"/>
    <property type="molecule type" value="Transcribed_RNA"/>
</dbReference>
<feature type="binding site" evidence="7">
    <location>
        <position position="49"/>
    </location>
    <ligand>
        <name>ATP</name>
        <dbReference type="ChEBI" id="CHEBI:30616"/>
    </ligand>
</feature>
<dbReference type="GO" id="GO:0005524">
    <property type="term" value="F:ATP binding"/>
    <property type="evidence" value="ECO:0007669"/>
    <property type="project" value="UniProtKB-UniRule"/>
</dbReference>
<evidence type="ECO:0000256" key="4">
    <source>
        <dbReference type="ARBA" id="ARBA00022741"/>
    </source>
</evidence>
<feature type="region of interest" description="Disordered" evidence="8">
    <location>
        <begin position="493"/>
        <end position="529"/>
    </location>
</feature>
<feature type="region of interest" description="Disordered" evidence="8">
    <location>
        <begin position="718"/>
        <end position="893"/>
    </location>
</feature>
<gene>
    <name evidence="10" type="ORF">TR151172</name>
</gene>
<dbReference type="AlphaFoldDB" id="A0A0V0J5R4"/>
<dbReference type="PANTHER" id="PTHR24056:SF472">
    <property type="entry name" value="CYCLIN-DEPENDENT KINASE 4, ISOFORM A"/>
    <property type="match status" value="1"/>
</dbReference>
<dbReference type="GO" id="GO:0000082">
    <property type="term" value="P:G1/S transition of mitotic cell cycle"/>
    <property type="evidence" value="ECO:0007669"/>
    <property type="project" value="TreeGrafter"/>
</dbReference>
<sequence>MTSVRPLRNTAYENFALKNNYEVSELLGSGAYGRVFKGTSPNGLTVALKEIVIPADDQGIPLSTLRELSVLKKVQAYNSPYLVQMLDISLCRRAENLCIYIVFEYIDCDLSRYISHHAPQVSLPISSIRNLASQLLKGIDFLHSHRIIHRDLKPANILINEAGTRLKITDFGLSRVLGWESPLTPIVVTLWYRSPEILIQSEYSSACDVWAAGCIIAELFNLKALFIADSEILMLKKILDVIGFPPASEWPRVSFLKQGDFKKVGEHNILRSKVKTTDESALNLIECMLTFNPLKRIPACEALRMPFFASTEVPSRSDLLSMCRAPATAGPSVLSHGRTSLRPSSTALTSRPFLPNRHSLTAISTTSHSRVQRQQQRSYAAAACRSCETAKPPAAVFPAVETSTLQQQRHVDSPNNAWGVQNHRPMTRQLAAAIALQNADAETAALINRMPAPSIRGARRYTQPCRSTRLRVQTPPVVSIPEAPEPLPLSTQTVASSGIQSSASSSSPSVTTVAGTTTTGRGRQKRVARRRTVMGVERAKLRATNSTATPNIWPKSNNLTSNSKFNFERPGMPSGSLTVSHPALLELNSRCRSGAPSSPSVSTEDAFSAVHEPCVALANNRKPKVSLSRSRTAASSFEVSGTSSVVSSSGSRIICSPPKQARVSLRPLLQPSNKVRTTAVDSSHALITRSFESLPQRQQLSSTLESAQVAVLVRPSTPLQPRPSLAVHNSSRVVMSSQSSSLQRKNFHHSMPSASSSQLDSSEGAPLNNRWSHWREVPRSNPDSVDLLDTEEDTEDDELGRTASSALENRNDNAFKSVAPGDDFSPQKRVHSDGHETSDNPHEVSSGLIDSINSMSSLSDVSIDNDRRASTTTITTADGDRSPDSSMPLLPST</sequence>
<dbReference type="PROSITE" id="PS50011">
    <property type="entry name" value="PROTEIN_KINASE_DOM"/>
    <property type="match status" value="1"/>
</dbReference>
<evidence type="ECO:0000256" key="1">
    <source>
        <dbReference type="ARBA" id="ARBA00006485"/>
    </source>
</evidence>
<evidence type="ECO:0000259" key="9">
    <source>
        <dbReference type="PROSITE" id="PS50011"/>
    </source>
</evidence>
<dbReference type="PROSITE" id="PS00108">
    <property type="entry name" value="PROTEIN_KINASE_ST"/>
    <property type="match status" value="1"/>
</dbReference>
<feature type="domain" description="Protein kinase" evidence="9">
    <location>
        <begin position="21"/>
        <end position="308"/>
    </location>
</feature>
<accession>A0A0V0J5R4</accession>
<dbReference type="InterPro" id="IPR011009">
    <property type="entry name" value="Kinase-like_dom_sf"/>
</dbReference>
<dbReference type="SUPFAM" id="SSF56112">
    <property type="entry name" value="Protein kinase-like (PK-like)"/>
    <property type="match status" value="1"/>
</dbReference>
<dbReference type="GO" id="GO:0004693">
    <property type="term" value="F:cyclin-dependent protein serine/threonine kinase activity"/>
    <property type="evidence" value="ECO:0007669"/>
    <property type="project" value="TreeGrafter"/>
</dbReference>
<dbReference type="InterPro" id="IPR017441">
    <property type="entry name" value="Protein_kinase_ATP_BS"/>
</dbReference>
<dbReference type="SMART" id="SM00220">
    <property type="entry name" value="S_TKc"/>
    <property type="match status" value="1"/>
</dbReference>
<dbReference type="PANTHER" id="PTHR24056">
    <property type="entry name" value="CELL DIVISION PROTEIN KINASE"/>
    <property type="match status" value="1"/>
</dbReference>
<dbReference type="GO" id="GO:0030332">
    <property type="term" value="F:cyclin binding"/>
    <property type="evidence" value="ECO:0007669"/>
    <property type="project" value="TreeGrafter"/>
</dbReference>
<dbReference type="GO" id="GO:0010389">
    <property type="term" value="P:regulation of G2/M transition of mitotic cell cycle"/>
    <property type="evidence" value="ECO:0007669"/>
    <property type="project" value="TreeGrafter"/>
</dbReference>
<feature type="compositionally biased region" description="Polar residues" evidence="8">
    <location>
        <begin position="752"/>
        <end position="761"/>
    </location>
</feature>
<feature type="compositionally biased region" description="Low complexity" evidence="8">
    <location>
        <begin position="493"/>
        <end position="521"/>
    </location>
</feature>
<evidence type="ECO:0000256" key="6">
    <source>
        <dbReference type="ARBA" id="ARBA00022840"/>
    </source>
</evidence>
<comment type="similarity">
    <text evidence="1">Belongs to the protein kinase superfamily. CMGC Ser/Thr protein kinase family. CDC2/CDKX subfamily.</text>
</comment>
<dbReference type="GO" id="GO:0005634">
    <property type="term" value="C:nucleus"/>
    <property type="evidence" value="ECO:0007669"/>
    <property type="project" value="TreeGrafter"/>
</dbReference>
<dbReference type="GO" id="GO:0005737">
    <property type="term" value="C:cytoplasm"/>
    <property type="evidence" value="ECO:0007669"/>
    <property type="project" value="TreeGrafter"/>
</dbReference>
<keyword evidence="3" id="KW-0808">Transferase</keyword>
<organism evidence="10">
    <name type="scientific">Schistocephalus solidus</name>
    <name type="common">Tapeworm</name>
    <dbReference type="NCBI Taxonomy" id="70667"/>
    <lineage>
        <taxon>Eukaryota</taxon>
        <taxon>Metazoa</taxon>
        <taxon>Spiralia</taxon>
        <taxon>Lophotrochozoa</taxon>
        <taxon>Platyhelminthes</taxon>
        <taxon>Cestoda</taxon>
        <taxon>Eucestoda</taxon>
        <taxon>Diphyllobothriidea</taxon>
        <taxon>Diphyllobothriidae</taxon>
        <taxon>Schistocephalus</taxon>
    </lineage>
</organism>
<reference evidence="10" key="1">
    <citation type="submission" date="2016-01" db="EMBL/GenBank/DDBJ databases">
        <title>Reference transcriptome for the parasite Schistocephalus solidus: insights into the molecular evolution of parasitism.</title>
        <authorList>
            <person name="Hebert F.O."/>
            <person name="Grambauer S."/>
            <person name="Barber I."/>
            <person name="Landry C.R."/>
            <person name="Aubin-Horth N."/>
        </authorList>
    </citation>
    <scope>NUCLEOTIDE SEQUENCE</scope>
</reference>
<proteinExistence type="inferred from homology"/>
<feature type="compositionally biased region" description="Polar residues" evidence="8">
    <location>
        <begin position="851"/>
        <end position="862"/>
    </location>
</feature>
<dbReference type="InterPro" id="IPR000719">
    <property type="entry name" value="Prot_kinase_dom"/>
</dbReference>
<keyword evidence="5" id="KW-0418">Kinase</keyword>
<feature type="compositionally biased region" description="Low complexity" evidence="8">
    <location>
        <begin position="730"/>
        <end position="744"/>
    </location>
</feature>
<keyword evidence="4 7" id="KW-0547">Nucleotide-binding</keyword>
<keyword evidence="6 7" id="KW-0067">ATP-binding</keyword>
<dbReference type="Gene3D" id="1.10.510.10">
    <property type="entry name" value="Transferase(Phosphotransferase) domain 1"/>
    <property type="match status" value="1"/>
</dbReference>
<evidence type="ECO:0000313" key="10">
    <source>
        <dbReference type="EMBL" id="JAP60500.1"/>
    </source>
</evidence>
<dbReference type="InterPro" id="IPR008271">
    <property type="entry name" value="Ser/Thr_kinase_AS"/>
</dbReference>
<feature type="compositionally biased region" description="Acidic residues" evidence="8">
    <location>
        <begin position="786"/>
        <end position="798"/>
    </location>
</feature>
<feature type="compositionally biased region" description="Basic and acidic residues" evidence="8">
    <location>
        <begin position="830"/>
        <end position="842"/>
    </location>
</feature>
<dbReference type="Gene3D" id="3.30.200.20">
    <property type="entry name" value="Phosphorylase Kinase, domain 1"/>
    <property type="match status" value="1"/>
</dbReference>
<dbReference type="GO" id="GO:0010468">
    <property type="term" value="P:regulation of gene expression"/>
    <property type="evidence" value="ECO:0007669"/>
    <property type="project" value="TreeGrafter"/>
</dbReference>
<dbReference type="GO" id="GO:0000307">
    <property type="term" value="C:cyclin-dependent protein kinase holoenzyme complex"/>
    <property type="evidence" value="ECO:0007669"/>
    <property type="project" value="TreeGrafter"/>
</dbReference>
<evidence type="ECO:0000256" key="2">
    <source>
        <dbReference type="ARBA" id="ARBA00022527"/>
    </source>
</evidence>
<evidence type="ECO:0000256" key="7">
    <source>
        <dbReference type="PROSITE-ProRule" id="PRU10141"/>
    </source>
</evidence>
<dbReference type="FunFam" id="1.10.510.10:FF:000624">
    <property type="entry name" value="Mitogen-activated protein kinase"/>
    <property type="match status" value="1"/>
</dbReference>
<evidence type="ECO:0000256" key="5">
    <source>
        <dbReference type="ARBA" id="ARBA00022777"/>
    </source>
</evidence>
<feature type="compositionally biased region" description="Polar residues" evidence="8">
    <location>
        <begin position="802"/>
        <end position="814"/>
    </location>
</feature>
<evidence type="ECO:0000256" key="3">
    <source>
        <dbReference type="ARBA" id="ARBA00022679"/>
    </source>
</evidence>
<name>A0A0V0J5R4_SCHSO</name>
<dbReference type="PROSITE" id="PS00107">
    <property type="entry name" value="PROTEIN_KINASE_ATP"/>
    <property type="match status" value="1"/>
</dbReference>
<dbReference type="GO" id="GO:0007165">
    <property type="term" value="P:signal transduction"/>
    <property type="evidence" value="ECO:0007669"/>
    <property type="project" value="TreeGrafter"/>
</dbReference>
<dbReference type="InterPro" id="IPR050108">
    <property type="entry name" value="CDK"/>
</dbReference>
<protein>
    <recommendedName>
        <fullName evidence="9">Protein kinase domain-containing protein</fullName>
    </recommendedName>
</protein>
<evidence type="ECO:0000256" key="8">
    <source>
        <dbReference type="SAM" id="MobiDB-lite"/>
    </source>
</evidence>
<keyword evidence="2" id="KW-0723">Serine/threonine-protein kinase</keyword>
<dbReference type="Pfam" id="PF00069">
    <property type="entry name" value="Pkinase"/>
    <property type="match status" value="1"/>
</dbReference>